<name>A0A839ZZ98_9CAUL</name>
<evidence type="ECO:0000313" key="1">
    <source>
        <dbReference type="EMBL" id="MBB3890713.1"/>
    </source>
</evidence>
<dbReference type="PANTHER" id="PTHR40036:SF1">
    <property type="entry name" value="MACROCIN O-METHYLTRANSFERASE"/>
    <property type="match status" value="1"/>
</dbReference>
<reference evidence="1 2" key="1">
    <citation type="submission" date="2020-08" db="EMBL/GenBank/DDBJ databases">
        <title>Genomic Encyclopedia of Type Strains, Phase IV (KMG-IV): sequencing the most valuable type-strain genomes for metagenomic binning, comparative biology and taxonomic classification.</title>
        <authorList>
            <person name="Goeker M."/>
        </authorList>
    </citation>
    <scope>NUCLEOTIDE SEQUENCE [LARGE SCALE GENOMIC DNA]</scope>
    <source>
        <strain evidence="1 2">DSM 21793</strain>
    </source>
</reference>
<organism evidence="1 2">
    <name type="scientific">Phenylobacterium haematophilum</name>
    <dbReference type="NCBI Taxonomy" id="98513"/>
    <lineage>
        <taxon>Bacteria</taxon>
        <taxon>Pseudomonadati</taxon>
        <taxon>Pseudomonadota</taxon>
        <taxon>Alphaproteobacteria</taxon>
        <taxon>Caulobacterales</taxon>
        <taxon>Caulobacteraceae</taxon>
        <taxon>Phenylobacterium</taxon>
    </lineage>
</organism>
<dbReference type="PANTHER" id="PTHR40036">
    <property type="entry name" value="MACROCIN O-METHYLTRANSFERASE"/>
    <property type="match status" value="1"/>
</dbReference>
<dbReference type="Pfam" id="PF05711">
    <property type="entry name" value="TylF"/>
    <property type="match status" value="1"/>
</dbReference>
<dbReference type="InterPro" id="IPR029063">
    <property type="entry name" value="SAM-dependent_MTases_sf"/>
</dbReference>
<dbReference type="Proteomes" id="UP000530564">
    <property type="component" value="Unassembled WGS sequence"/>
</dbReference>
<sequence length="250" mass="28219">MKLPGPSYVNDTIYGAEDTARALEARQALIDQIRVKTGIFAADNMMTWDKTLGFIREPAFAKAVNDHTRPGAERAGVWRYNTLVWAARQVAPLDGDFVECACYRGNTARIVADLVDISNRRYFLYDLFDHDETMPHHSMPAHSKTLYDEVRARFPEPNVIITQGRVPDSLAIASPEKIALMHIDMNNVDAEIGTLELLWDRVVPGGIVVLDDYGWLAYHKQFSAELAWFRQRGQYVLEMPTGQGLVVKHG</sequence>
<dbReference type="AlphaFoldDB" id="A0A839ZZ98"/>
<dbReference type="SUPFAM" id="SSF53335">
    <property type="entry name" value="S-adenosyl-L-methionine-dependent methyltransferases"/>
    <property type="match status" value="1"/>
</dbReference>
<evidence type="ECO:0008006" key="3">
    <source>
        <dbReference type="Google" id="ProtNLM"/>
    </source>
</evidence>
<gene>
    <name evidence="1" type="ORF">GGQ61_001430</name>
</gene>
<dbReference type="InterPro" id="IPR008884">
    <property type="entry name" value="TylF_MeTrfase"/>
</dbReference>
<dbReference type="RefSeq" id="WP_183771056.1">
    <property type="nucleotide sequence ID" value="NZ_JACIDK010000002.1"/>
</dbReference>
<proteinExistence type="predicted"/>
<protein>
    <recommendedName>
        <fullName evidence="3">Methyltransferase</fullName>
    </recommendedName>
</protein>
<dbReference type="EMBL" id="JACIDK010000002">
    <property type="protein sequence ID" value="MBB3890713.1"/>
    <property type="molecule type" value="Genomic_DNA"/>
</dbReference>
<comment type="caution">
    <text evidence="1">The sequence shown here is derived from an EMBL/GenBank/DDBJ whole genome shotgun (WGS) entry which is preliminary data.</text>
</comment>
<accession>A0A839ZZ98</accession>
<keyword evidence="2" id="KW-1185">Reference proteome</keyword>
<dbReference type="Gene3D" id="3.40.50.150">
    <property type="entry name" value="Vaccinia Virus protein VP39"/>
    <property type="match status" value="1"/>
</dbReference>
<evidence type="ECO:0000313" key="2">
    <source>
        <dbReference type="Proteomes" id="UP000530564"/>
    </source>
</evidence>